<reference evidence="1 2" key="1">
    <citation type="journal article" date="2006" name="Science">
        <title>The genome of black cottonwood, Populus trichocarpa (Torr. &amp; Gray).</title>
        <authorList>
            <person name="Tuskan G.A."/>
            <person name="Difazio S."/>
            <person name="Jansson S."/>
            <person name="Bohlmann J."/>
            <person name="Grigoriev I."/>
            <person name="Hellsten U."/>
            <person name="Putnam N."/>
            <person name="Ralph S."/>
            <person name="Rombauts S."/>
            <person name="Salamov A."/>
            <person name="Schein J."/>
            <person name="Sterck L."/>
            <person name="Aerts A."/>
            <person name="Bhalerao R.R."/>
            <person name="Bhalerao R.P."/>
            <person name="Blaudez D."/>
            <person name="Boerjan W."/>
            <person name="Brun A."/>
            <person name="Brunner A."/>
            <person name="Busov V."/>
            <person name="Campbell M."/>
            <person name="Carlson J."/>
            <person name="Chalot M."/>
            <person name="Chapman J."/>
            <person name="Chen G.L."/>
            <person name="Cooper D."/>
            <person name="Coutinho P.M."/>
            <person name="Couturier J."/>
            <person name="Covert S."/>
            <person name="Cronk Q."/>
            <person name="Cunningham R."/>
            <person name="Davis J."/>
            <person name="Degroeve S."/>
            <person name="Dejardin A."/>
            <person name="Depamphilis C."/>
            <person name="Detter J."/>
            <person name="Dirks B."/>
            <person name="Dubchak I."/>
            <person name="Duplessis S."/>
            <person name="Ehlting J."/>
            <person name="Ellis B."/>
            <person name="Gendler K."/>
            <person name="Goodstein D."/>
            <person name="Gribskov M."/>
            <person name="Grimwood J."/>
            <person name="Groover A."/>
            <person name="Gunter L."/>
            <person name="Hamberger B."/>
            <person name="Heinze B."/>
            <person name="Helariutta Y."/>
            <person name="Henrissat B."/>
            <person name="Holligan D."/>
            <person name="Holt R."/>
            <person name="Huang W."/>
            <person name="Islam-Faridi N."/>
            <person name="Jones S."/>
            <person name="Jones-Rhoades M."/>
            <person name="Jorgensen R."/>
            <person name="Joshi C."/>
            <person name="Kangasjarvi J."/>
            <person name="Karlsson J."/>
            <person name="Kelleher C."/>
            <person name="Kirkpatrick R."/>
            <person name="Kirst M."/>
            <person name="Kohler A."/>
            <person name="Kalluri U."/>
            <person name="Larimer F."/>
            <person name="Leebens-Mack J."/>
            <person name="Leple J.C."/>
            <person name="Locascio P."/>
            <person name="Lou Y."/>
            <person name="Lucas S."/>
            <person name="Martin F."/>
            <person name="Montanini B."/>
            <person name="Napoli C."/>
            <person name="Nelson D.R."/>
            <person name="Nelson C."/>
            <person name="Nieminen K."/>
            <person name="Nilsson O."/>
            <person name="Pereda V."/>
            <person name="Peter G."/>
            <person name="Philippe R."/>
            <person name="Pilate G."/>
            <person name="Poliakov A."/>
            <person name="Razumovskaya J."/>
            <person name="Richardson P."/>
            <person name="Rinaldi C."/>
            <person name="Ritland K."/>
            <person name="Rouze P."/>
            <person name="Ryaboy D."/>
            <person name="Schmutz J."/>
            <person name="Schrader J."/>
            <person name="Segerman B."/>
            <person name="Shin H."/>
            <person name="Siddiqui A."/>
            <person name="Sterky F."/>
            <person name="Terry A."/>
            <person name="Tsai C.J."/>
            <person name="Uberbacher E."/>
            <person name="Unneberg P."/>
            <person name="Vahala J."/>
            <person name="Wall K."/>
            <person name="Wessler S."/>
            <person name="Yang G."/>
            <person name="Yin T."/>
            <person name="Douglas C."/>
            <person name="Marra M."/>
            <person name="Sandberg G."/>
            <person name="Van de Peer Y."/>
            <person name="Rokhsar D."/>
        </authorList>
    </citation>
    <scope>NUCLEOTIDE SEQUENCE [LARGE SCALE GENOMIC DNA]</scope>
    <source>
        <strain evidence="2">cv. Nisqually</strain>
    </source>
</reference>
<organism evidence="1 2">
    <name type="scientific">Populus trichocarpa</name>
    <name type="common">Western balsam poplar</name>
    <name type="synonym">Populus balsamifera subsp. trichocarpa</name>
    <dbReference type="NCBI Taxonomy" id="3694"/>
    <lineage>
        <taxon>Eukaryota</taxon>
        <taxon>Viridiplantae</taxon>
        <taxon>Streptophyta</taxon>
        <taxon>Embryophyta</taxon>
        <taxon>Tracheophyta</taxon>
        <taxon>Spermatophyta</taxon>
        <taxon>Magnoliopsida</taxon>
        <taxon>eudicotyledons</taxon>
        <taxon>Gunneridae</taxon>
        <taxon>Pentapetalae</taxon>
        <taxon>rosids</taxon>
        <taxon>fabids</taxon>
        <taxon>Malpighiales</taxon>
        <taxon>Salicaceae</taxon>
        <taxon>Saliceae</taxon>
        <taxon>Populus</taxon>
    </lineage>
</organism>
<proteinExistence type="predicted"/>
<keyword evidence="2" id="KW-1185">Reference proteome</keyword>
<dbReference type="Proteomes" id="UP000006729">
    <property type="component" value="Chromosome 9"/>
</dbReference>
<accession>A0A3N7GYH4</accession>
<dbReference type="InParanoid" id="A0A3N7GYH4"/>
<name>A0A3N7GYH4_POPTR</name>
<dbReference type="AlphaFoldDB" id="A0A3N7GYH4"/>
<protein>
    <submittedName>
        <fullName evidence="1">Uncharacterized protein</fullName>
    </submittedName>
</protein>
<evidence type="ECO:0000313" key="1">
    <source>
        <dbReference type="EMBL" id="RQO95618.1"/>
    </source>
</evidence>
<gene>
    <name evidence="1" type="ORF">POPTR_009G060750</name>
</gene>
<sequence>MIENDSVLIEHERKHRINTTNSELNLNACGWMETYHPHHLTGHWMPSC</sequence>
<dbReference type="EMBL" id="CM009298">
    <property type="protein sequence ID" value="RQO95618.1"/>
    <property type="molecule type" value="Genomic_DNA"/>
</dbReference>
<evidence type="ECO:0000313" key="2">
    <source>
        <dbReference type="Proteomes" id="UP000006729"/>
    </source>
</evidence>